<name>A0A378SZP9_9MYCO</name>
<gene>
    <name evidence="5" type="ORF">NCTC4524_01203</name>
</gene>
<dbReference type="Pfam" id="PF11887">
    <property type="entry name" value="Mce4_CUP1"/>
    <property type="match status" value="1"/>
</dbReference>
<dbReference type="Pfam" id="PF02470">
    <property type="entry name" value="MlaD"/>
    <property type="match status" value="2"/>
</dbReference>
<evidence type="ECO:0000259" key="3">
    <source>
        <dbReference type="Pfam" id="PF02470"/>
    </source>
</evidence>
<evidence type="ECO:0000259" key="4">
    <source>
        <dbReference type="Pfam" id="PF11887"/>
    </source>
</evidence>
<dbReference type="InterPro" id="IPR024516">
    <property type="entry name" value="Mce_C"/>
</dbReference>
<feature type="domain" description="Mce/MlaD" evidence="3">
    <location>
        <begin position="42"/>
        <end position="112"/>
    </location>
</feature>
<dbReference type="PRINTS" id="PR01782">
    <property type="entry name" value="MCEVIRFACTOR"/>
</dbReference>
<dbReference type="InterPro" id="IPR052336">
    <property type="entry name" value="MlaD_Phospholipid_Transporter"/>
</dbReference>
<feature type="domain" description="Mce/MlaD" evidence="3">
    <location>
        <begin position="395"/>
        <end position="468"/>
    </location>
</feature>
<sequence length="852" mass="89722">MLKYRESNLIKAGFIGVVLMMLIIAVGLQPERLQQWASSVRHQALFTEAGGIAAGNDVTLSGIKIGAVTDVSLENGDALVTFTTEGKYPLGSLTTAHIRTGSLLGERVLTLESDGAGTLRTTDVIPTSRTSSPYSLTDAVSDLTTNSAGTDTASLNQSLDTLSQTIDQVAPKLGPTFDGLSRLSKSINGRNESLASLLKSASDVTVVLSQRSDQLNTLILNANDLLGVLNDRRQAIVDLLANTAAVSQQTVRTRRRQRGAVGADAQAAELGDRDAGTQQGQHHQGATEHEQVPVVPGGDAGERRVLQRLRSQSPTGPVAAAVLRLRVRVPARDECRSATGQCRPTCRIPLALQRNSRRFTLMNRSRLGKWLAVALVALLVVGAAVLLRQTFFGQKTVSALFTSATGVYPGDDVRVSGVKVGTIESIEPEGTQTRVTLKVDHDVPIPADAKAVIVAQNLVAARYVQLAPAYRSSGPTLPDDAVIGLDRTAVPVEWDQVKEQLMRLSTDLGPQSGVDGTAVSRFINSTADAMAGNGDKLRQTISQLSGVARVLAEGSGNIVDIIKNLQTFVTALRDSNVQVVQFQNRLATLTSVVDGSRSDLDAALTNLSVAAVEVQRFVAGTRDQTSEQVQRLANVTQNLVDNKRHIEQLLHVAPNAFMNGYNIYNPDSGSPVGQFVMNNFSNPVEFICGAIGAVENTTAPETAKLCSQYLGPALRLVNFNYLPFPISPYLMPSASPEMIEYSEPRLAPGGGGGDPTPPETPPALSAYNPGPEPPPPFTGRGPGEPPPGAQQLLPGGEFYPPNMPNTVSDMLNPTGGQAGPPPGPAPGPAPGPLAAEAPAPAAPAPAEGTPPA</sequence>
<feature type="transmembrane region" description="Helical" evidence="2">
    <location>
        <begin position="12"/>
        <end position="28"/>
    </location>
</feature>
<keyword evidence="2" id="KW-0812">Transmembrane</keyword>
<evidence type="ECO:0000313" key="5">
    <source>
        <dbReference type="EMBL" id="STZ53584.1"/>
    </source>
</evidence>
<dbReference type="AlphaFoldDB" id="A0A378SZP9"/>
<dbReference type="Proteomes" id="UP000254945">
    <property type="component" value="Unassembled WGS sequence"/>
</dbReference>
<dbReference type="NCBIfam" id="TIGR00996">
    <property type="entry name" value="Mtu_fam_mce"/>
    <property type="match status" value="2"/>
</dbReference>
<feature type="compositionally biased region" description="Pro residues" evidence="1">
    <location>
        <begin position="819"/>
        <end position="831"/>
    </location>
</feature>
<accession>A0A378SZP9</accession>
<dbReference type="STRING" id="1796.ABW05_29650"/>
<feature type="region of interest" description="Disordered" evidence="1">
    <location>
        <begin position="742"/>
        <end position="852"/>
    </location>
</feature>
<protein>
    <submittedName>
        <fullName evidence="5">Virulence factor Mce family protein</fullName>
    </submittedName>
</protein>
<feature type="transmembrane region" description="Helical" evidence="2">
    <location>
        <begin position="367"/>
        <end position="387"/>
    </location>
</feature>
<dbReference type="EMBL" id="UGQQ01000001">
    <property type="protein sequence ID" value="STZ53584.1"/>
    <property type="molecule type" value="Genomic_DNA"/>
</dbReference>
<evidence type="ECO:0000313" key="6">
    <source>
        <dbReference type="Proteomes" id="UP000254945"/>
    </source>
</evidence>
<dbReference type="GO" id="GO:0005576">
    <property type="term" value="C:extracellular region"/>
    <property type="evidence" value="ECO:0007669"/>
    <property type="project" value="TreeGrafter"/>
</dbReference>
<evidence type="ECO:0000256" key="1">
    <source>
        <dbReference type="SAM" id="MobiDB-lite"/>
    </source>
</evidence>
<reference evidence="5 6" key="1">
    <citation type="submission" date="2018-06" db="EMBL/GenBank/DDBJ databases">
        <authorList>
            <consortium name="Pathogen Informatics"/>
            <person name="Doyle S."/>
        </authorList>
    </citation>
    <scope>NUCLEOTIDE SEQUENCE [LARGE SCALE GENOMIC DNA]</scope>
    <source>
        <strain evidence="5 6">NCTC4524</strain>
    </source>
</reference>
<proteinExistence type="predicted"/>
<keyword evidence="2" id="KW-0472">Membrane</keyword>
<organism evidence="5 6">
    <name type="scientific">Mycolicibacterium senegalense</name>
    <dbReference type="NCBI Taxonomy" id="1796"/>
    <lineage>
        <taxon>Bacteria</taxon>
        <taxon>Bacillati</taxon>
        <taxon>Actinomycetota</taxon>
        <taxon>Actinomycetes</taxon>
        <taxon>Mycobacteriales</taxon>
        <taxon>Mycobacteriaceae</taxon>
        <taxon>Mycolicibacterium</taxon>
    </lineage>
</organism>
<dbReference type="PANTHER" id="PTHR33371">
    <property type="entry name" value="INTERMEMBRANE PHOSPHOLIPID TRANSPORT SYSTEM BINDING PROTEIN MLAD-RELATED"/>
    <property type="match status" value="1"/>
</dbReference>
<feature type="compositionally biased region" description="Pro residues" evidence="1">
    <location>
        <begin position="770"/>
        <end position="788"/>
    </location>
</feature>
<feature type="compositionally biased region" description="Pro residues" evidence="1">
    <location>
        <begin position="840"/>
        <end position="852"/>
    </location>
</feature>
<dbReference type="PANTHER" id="PTHR33371:SF4">
    <property type="entry name" value="INTERMEMBRANE PHOSPHOLIPID TRANSPORT SYSTEM BINDING PROTEIN MLAD"/>
    <property type="match status" value="1"/>
</dbReference>
<evidence type="ECO:0000256" key="2">
    <source>
        <dbReference type="SAM" id="Phobius"/>
    </source>
</evidence>
<dbReference type="InterPro" id="IPR005693">
    <property type="entry name" value="Mce"/>
</dbReference>
<feature type="domain" description="Mammalian cell entry C-terminal" evidence="4">
    <location>
        <begin position="475"/>
        <end position="655"/>
    </location>
</feature>
<feature type="region of interest" description="Disordered" evidence="1">
    <location>
        <begin position="248"/>
        <end position="298"/>
    </location>
</feature>
<dbReference type="InterPro" id="IPR003399">
    <property type="entry name" value="Mce/MlaD"/>
</dbReference>
<keyword evidence="2" id="KW-1133">Transmembrane helix</keyword>